<reference evidence="4" key="1">
    <citation type="journal article" date="2019" name="Int. J. Syst. Evol. Microbiol.">
        <title>The Global Catalogue of Microorganisms (GCM) 10K type strain sequencing project: providing services to taxonomists for standard genome sequencing and annotation.</title>
        <authorList>
            <consortium name="The Broad Institute Genomics Platform"/>
            <consortium name="The Broad Institute Genome Sequencing Center for Infectious Disease"/>
            <person name="Wu L."/>
            <person name="Ma J."/>
        </authorList>
    </citation>
    <scope>NUCLEOTIDE SEQUENCE [LARGE SCALE GENOMIC DNA]</scope>
    <source>
        <strain evidence="4">JCM 1365</strain>
    </source>
</reference>
<keyword evidence="4" id="KW-1185">Reference proteome</keyword>
<organism evidence="3 4">
    <name type="scientific">Terrabacter tumescens</name>
    <dbReference type="NCBI Taxonomy" id="60443"/>
    <lineage>
        <taxon>Bacteria</taxon>
        <taxon>Bacillati</taxon>
        <taxon>Actinomycetota</taxon>
        <taxon>Actinomycetes</taxon>
        <taxon>Micrococcales</taxon>
        <taxon>Intrasporangiaceae</taxon>
        <taxon>Terrabacter</taxon>
    </lineage>
</organism>
<keyword evidence="2" id="KW-1133">Transmembrane helix</keyword>
<dbReference type="RefSeq" id="WP_030200321.1">
    <property type="nucleotide sequence ID" value="NZ_BMNZ01000006.1"/>
</dbReference>
<evidence type="ECO:0000313" key="3">
    <source>
        <dbReference type="EMBL" id="GGN03093.1"/>
    </source>
</evidence>
<proteinExistence type="predicted"/>
<evidence type="ECO:0000256" key="2">
    <source>
        <dbReference type="SAM" id="Phobius"/>
    </source>
</evidence>
<dbReference type="EMBL" id="BMNZ01000006">
    <property type="protein sequence ID" value="GGN03093.1"/>
    <property type="molecule type" value="Genomic_DNA"/>
</dbReference>
<evidence type="ECO:0000313" key="4">
    <source>
        <dbReference type="Proteomes" id="UP000623461"/>
    </source>
</evidence>
<keyword evidence="2" id="KW-0472">Membrane</keyword>
<dbReference type="Proteomes" id="UP000623461">
    <property type="component" value="Unassembled WGS sequence"/>
</dbReference>
<comment type="caution">
    <text evidence="3">The sequence shown here is derived from an EMBL/GenBank/DDBJ whole genome shotgun (WGS) entry which is preliminary data.</text>
</comment>
<feature type="transmembrane region" description="Helical" evidence="2">
    <location>
        <begin position="60"/>
        <end position="79"/>
    </location>
</feature>
<feature type="compositionally biased region" description="Basic and acidic residues" evidence="1">
    <location>
        <begin position="12"/>
        <end position="26"/>
    </location>
</feature>
<feature type="region of interest" description="Disordered" evidence="1">
    <location>
        <begin position="1"/>
        <end position="38"/>
    </location>
</feature>
<gene>
    <name evidence="3" type="ORF">GCM10009721_32900</name>
</gene>
<accession>A0ABQ2I8K7</accession>
<sequence length="217" mass="24461">MSSQPDGTPPQTRREAREAREAREGVPKTSVRPLPRGAVRGEQTGRRALVAALRPWRRRIVWLLLTWVALSALTAALGLAPDVPVLLAIVVAVAMLAWHLLDHTEPHELTLWPLVDGGFGGHSRGNDFRVTNLAARLEAADRRKEGRESVVHDVHLQLQVLIRERLYAKHGIVAEEEPRWAQGVTPPELWDLLVGLPPPDLYRPQRLDPILRRIEQW</sequence>
<feature type="compositionally biased region" description="Polar residues" evidence="1">
    <location>
        <begin position="1"/>
        <end position="11"/>
    </location>
</feature>
<keyword evidence="2" id="KW-0812">Transmembrane</keyword>
<feature type="transmembrane region" description="Helical" evidence="2">
    <location>
        <begin position="85"/>
        <end position="101"/>
    </location>
</feature>
<evidence type="ECO:0000256" key="1">
    <source>
        <dbReference type="SAM" id="MobiDB-lite"/>
    </source>
</evidence>
<protein>
    <submittedName>
        <fullName evidence="3">Uncharacterized protein</fullName>
    </submittedName>
</protein>
<name>A0ABQ2I8K7_9MICO</name>